<dbReference type="Pfam" id="PF12833">
    <property type="entry name" value="HTH_18"/>
    <property type="match status" value="1"/>
</dbReference>
<evidence type="ECO:0000313" key="6">
    <source>
        <dbReference type="Proteomes" id="UP000093523"/>
    </source>
</evidence>
<keyword evidence="1" id="KW-0805">Transcription regulation</keyword>
<dbReference type="PROSITE" id="PS01124">
    <property type="entry name" value="HTH_ARAC_FAMILY_2"/>
    <property type="match status" value="1"/>
</dbReference>
<dbReference type="GO" id="GO:0005829">
    <property type="term" value="C:cytosol"/>
    <property type="evidence" value="ECO:0007669"/>
    <property type="project" value="TreeGrafter"/>
</dbReference>
<dbReference type="SMART" id="SM00342">
    <property type="entry name" value="HTH_ARAC"/>
    <property type="match status" value="1"/>
</dbReference>
<evidence type="ECO:0000256" key="3">
    <source>
        <dbReference type="ARBA" id="ARBA00023163"/>
    </source>
</evidence>
<accession>A0A1B9P0L8</accession>
<protein>
    <recommendedName>
        <fullName evidence="4">HTH araC/xylS-type domain-containing protein</fullName>
    </recommendedName>
</protein>
<dbReference type="SUPFAM" id="SSF46689">
    <property type="entry name" value="Homeodomain-like"/>
    <property type="match status" value="1"/>
</dbReference>
<proteinExistence type="predicted"/>
<dbReference type="STRING" id="688.A6E04_08580"/>
<dbReference type="PANTHER" id="PTHR47894">
    <property type="entry name" value="HTH-TYPE TRANSCRIPTIONAL REGULATOR GADX"/>
    <property type="match status" value="1"/>
</dbReference>
<dbReference type="InterPro" id="IPR018062">
    <property type="entry name" value="HTH_AraC-typ_CS"/>
</dbReference>
<organism evidence="5 6">
    <name type="scientific">Aliivibrio logei</name>
    <name type="common">Vibrio logei</name>
    <dbReference type="NCBI Taxonomy" id="688"/>
    <lineage>
        <taxon>Bacteria</taxon>
        <taxon>Pseudomonadati</taxon>
        <taxon>Pseudomonadota</taxon>
        <taxon>Gammaproteobacteria</taxon>
        <taxon>Vibrionales</taxon>
        <taxon>Vibrionaceae</taxon>
        <taxon>Aliivibrio</taxon>
    </lineage>
</organism>
<dbReference type="AlphaFoldDB" id="A0A1B9P0L8"/>
<evidence type="ECO:0000313" key="5">
    <source>
        <dbReference type="EMBL" id="OCH21906.1"/>
    </source>
</evidence>
<dbReference type="PROSITE" id="PS00041">
    <property type="entry name" value="HTH_ARAC_FAMILY_1"/>
    <property type="match status" value="1"/>
</dbReference>
<dbReference type="GO" id="GO:0003700">
    <property type="term" value="F:DNA-binding transcription factor activity"/>
    <property type="evidence" value="ECO:0007669"/>
    <property type="project" value="InterPro"/>
</dbReference>
<keyword evidence="2" id="KW-0238">DNA-binding</keyword>
<reference evidence="5 6" key="1">
    <citation type="submission" date="2016-06" db="EMBL/GenBank/DDBJ databases">
        <authorList>
            <person name="Kjaerup R.B."/>
            <person name="Dalgaard T.S."/>
            <person name="Juul-Madsen H.R."/>
        </authorList>
    </citation>
    <scope>NUCLEOTIDE SEQUENCE [LARGE SCALE GENOMIC DNA]</scope>
    <source>
        <strain evidence="5 6">1S159</strain>
    </source>
</reference>
<evidence type="ECO:0000256" key="1">
    <source>
        <dbReference type="ARBA" id="ARBA00023015"/>
    </source>
</evidence>
<dbReference type="InterPro" id="IPR009057">
    <property type="entry name" value="Homeodomain-like_sf"/>
</dbReference>
<dbReference type="EMBL" id="MAJU01000008">
    <property type="protein sequence ID" value="OCH21906.1"/>
    <property type="molecule type" value="Genomic_DNA"/>
</dbReference>
<dbReference type="RefSeq" id="WP_065610529.1">
    <property type="nucleotide sequence ID" value="NZ_CAWMPN010000008.1"/>
</dbReference>
<evidence type="ECO:0000259" key="4">
    <source>
        <dbReference type="PROSITE" id="PS01124"/>
    </source>
</evidence>
<evidence type="ECO:0000256" key="2">
    <source>
        <dbReference type="ARBA" id="ARBA00023125"/>
    </source>
</evidence>
<name>A0A1B9P0L8_ALILO</name>
<dbReference type="InterPro" id="IPR018060">
    <property type="entry name" value="HTH_AraC"/>
</dbReference>
<keyword evidence="3" id="KW-0804">Transcription</keyword>
<dbReference type="PANTHER" id="PTHR47894:SF4">
    <property type="entry name" value="HTH-TYPE TRANSCRIPTIONAL REGULATOR GADX"/>
    <property type="match status" value="1"/>
</dbReference>
<dbReference type="OrthoDB" id="9783876at2"/>
<dbReference type="Gene3D" id="1.10.10.60">
    <property type="entry name" value="Homeodomain-like"/>
    <property type="match status" value="1"/>
</dbReference>
<comment type="caution">
    <text evidence="5">The sequence shown here is derived from an EMBL/GenBank/DDBJ whole genome shotgun (WGS) entry which is preliminary data.</text>
</comment>
<gene>
    <name evidence="5" type="ORF">A6E04_08580</name>
</gene>
<dbReference type="GO" id="GO:0000976">
    <property type="term" value="F:transcription cis-regulatory region binding"/>
    <property type="evidence" value="ECO:0007669"/>
    <property type="project" value="TreeGrafter"/>
</dbReference>
<dbReference type="Proteomes" id="UP000093523">
    <property type="component" value="Unassembled WGS sequence"/>
</dbReference>
<sequence>MFKNFSHKGYSIIKRANISIIRPSLIWVVNGQKKIFMNKDILTLNPGELLFINNDDKLSFVNKPINNIFLAKQISFLSKPDKEMILLSKGIVKKIDNYPIIKLTSDLKKNIEFFHSLDTTIISNKIKLMIANVIYMQLAEKGLLHILFPFEDDDIEIKLCLFLSNEPNYKHSIINSCSYLGVSRSTLIRHLNKKNTTFKLLLRKVRMKHAMFLIKQGCDDIDTIALDCGYQSTHRFQNYFKEEFNVSLKKYISDLIY</sequence>
<feature type="domain" description="HTH araC/xylS-type" evidence="4">
    <location>
        <begin position="157"/>
        <end position="254"/>
    </location>
</feature>